<evidence type="ECO:0000313" key="2">
    <source>
        <dbReference type="EMBL" id="BBD09875.1"/>
    </source>
</evidence>
<dbReference type="InterPro" id="IPR052164">
    <property type="entry name" value="Anthracycline_SecMetBiosynth"/>
</dbReference>
<dbReference type="Pfam" id="PF00903">
    <property type="entry name" value="Glyoxalase"/>
    <property type="match status" value="1"/>
</dbReference>
<dbReference type="PANTHER" id="PTHR33993">
    <property type="entry name" value="GLYOXALASE-RELATED"/>
    <property type="match status" value="1"/>
</dbReference>
<accession>A0A2Z6B354</accession>
<dbReference type="PROSITE" id="PS51819">
    <property type="entry name" value="VOC"/>
    <property type="match status" value="1"/>
</dbReference>
<dbReference type="Gene3D" id="3.10.180.10">
    <property type="entry name" value="2,3-Dihydroxybiphenyl 1,2-Dioxygenase, domain 1"/>
    <property type="match status" value="1"/>
</dbReference>
<protein>
    <submittedName>
        <fullName evidence="2">27 kDa antigen Cfp30B</fullName>
    </submittedName>
</protein>
<dbReference type="CDD" id="cd07247">
    <property type="entry name" value="SgaA_N_like"/>
    <property type="match status" value="1"/>
</dbReference>
<reference evidence="2 3" key="1">
    <citation type="journal article" date="2018" name="Sci. Adv.">
        <title>Multi-heme cytochromes provide a pathway for survival in energy-limited environments.</title>
        <authorList>
            <person name="Deng X."/>
            <person name="Dohmae N."/>
            <person name="Nealson K.H."/>
            <person name="Hashimoto K."/>
            <person name="Okamoto A."/>
        </authorList>
    </citation>
    <scope>NUCLEOTIDE SEQUENCE [LARGE SCALE GENOMIC DNA]</scope>
    <source>
        <strain evidence="2 3">IS5</strain>
    </source>
</reference>
<gene>
    <name evidence="2" type="ORF">DFE_3149</name>
</gene>
<proteinExistence type="predicted"/>
<name>A0A2Z6B354_9BACT</name>
<evidence type="ECO:0000259" key="1">
    <source>
        <dbReference type="PROSITE" id="PS51819"/>
    </source>
</evidence>
<dbReference type="RefSeq" id="WP_126380879.1">
    <property type="nucleotide sequence ID" value="NZ_AP017378.1"/>
</dbReference>
<dbReference type="EMBL" id="AP017378">
    <property type="protein sequence ID" value="BBD09875.1"/>
    <property type="molecule type" value="Genomic_DNA"/>
</dbReference>
<dbReference type="KEGG" id="dfl:DFE_3149"/>
<feature type="domain" description="VOC" evidence="1">
    <location>
        <begin position="10"/>
        <end position="127"/>
    </location>
</feature>
<dbReference type="InterPro" id="IPR029068">
    <property type="entry name" value="Glyas_Bleomycin-R_OHBP_Dase"/>
</dbReference>
<dbReference type="AlphaFoldDB" id="A0A2Z6B354"/>
<dbReference type="Proteomes" id="UP000269883">
    <property type="component" value="Chromosome"/>
</dbReference>
<organism evidence="2 3">
    <name type="scientific">Desulfovibrio ferrophilus</name>
    <dbReference type="NCBI Taxonomy" id="241368"/>
    <lineage>
        <taxon>Bacteria</taxon>
        <taxon>Pseudomonadati</taxon>
        <taxon>Thermodesulfobacteriota</taxon>
        <taxon>Desulfovibrionia</taxon>
        <taxon>Desulfovibrionales</taxon>
        <taxon>Desulfovibrionaceae</taxon>
        <taxon>Desulfovibrio</taxon>
    </lineage>
</organism>
<keyword evidence="3" id="KW-1185">Reference proteome</keyword>
<sequence>MDDKYKTQGMFSWNELMTTNVEEAKEFYAELFDWQYEEAPMEGGGTYHVAVVDGVQVGGMFERPANIPEGLPAHWRSYVTVDDVDECADMAGAMGGTVLLNPTDLPGVGRFCIIQDPQGAVLNLITYPMDMGE</sequence>
<evidence type="ECO:0000313" key="3">
    <source>
        <dbReference type="Proteomes" id="UP000269883"/>
    </source>
</evidence>
<dbReference type="OrthoDB" id="9792323at2"/>
<dbReference type="SUPFAM" id="SSF54593">
    <property type="entry name" value="Glyoxalase/Bleomycin resistance protein/Dihydroxybiphenyl dioxygenase"/>
    <property type="match status" value="1"/>
</dbReference>
<dbReference type="InterPro" id="IPR004360">
    <property type="entry name" value="Glyas_Fos-R_dOase_dom"/>
</dbReference>
<dbReference type="InterPro" id="IPR037523">
    <property type="entry name" value="VOC_core"/>
</dbReference>
<dbReference type="PANTHER" id="PTHR33993:SF14">
    <property type="entry name" value="GB|AAF24581.1"/>
    <property type="match status" value="1"/>
</dbReference>